<evidence type="ECO:0000259" key="9">
    <source>
        <dbReference type="Pfam" id="PF13962"/>
    </source>
</evidence>
<feature type="transmembrane region" description="Helical" evidence="8">
    <location>
        <begin position="339"/>
        <end position="359"/>
    </location>
</feature>
<name>A0AA38SLN7_9ASTR</name>
<dbReference type="PANTHER" id="PTHR24186:SF37">
    <property type="entry name" value="PGG DOMAIN-CONTAINING PROTEIN"/>
    <property type="match status" value="1"/>
</dbReference>
<dbReference type="Pfam" id="PF12796">
    <property type="entry name" value="Ank_2"/>
    <property type="match status" value="2"/>
</dbReference>
<protein>
    <recommendedName>
        <fullName evidence="9">PGG domain-containing protein</fullName>
    </recommendedName>
</protein>
<dbReference type="GO" id="GO:0005886">
    <property type="term" value="C:plasma membrane"/>
    <property type="evidence" value="ECO:0007669"/>
    <property type="project" value="TreeGrafter"/>
</dbReference>
<evidence type="ECO:0000256" key="8">
    <source>
        <dbReference type="SAM" id="Phobius"/>
    </source>
</evidence>
<gene>
    <name evidence="10" type="ORF">OSB04_030919</name>
</gene>
<proteinExistence type="predicted"/>
<accession>A0AA38SLN7</accession>
<comment type="subcellular location">
    <subcellularLocation>
        <location evidence="1">Membrane</location>
        <topology evidence="1">Multi-pass membrane protein</topology>
    </subcellularLocation>
</comment>
<dbReference type="AlphaFoldDB" id="A0AA38SLN7"/>
<feature type="transmembrane region" description="Helical" evidence="8">
    <location>
        <begin position="371"/>
        <end position="397"/>
    </location>
</feature>
<dbReference type="InterPro" id="IPR036770">
    <property type="entry name" value="Ankyrin_rpt-contain_sf"/>
</dbReference>
<keyword evidence="5 7" id="KW-0040">ANK repeat</keyword>
<dbReference type="SUPFAM" id="SSF48403">
    <property type="entry name" value="Ankyrin repeat"/>
    <property type="match status" value="1"/>
</dbReference>
<feature type="domain" description="PGG" evidence="9">
    <location>
        <begin position="278"/>
        <end position="395"/>
    </location>
</feature>
<dbReference type="Pfam" id="PF13962">
    <property type="entry name" value="PGG"/>
    <property type="match status" value="1"/>
</dbReference>
<dbReference type="PROSITE" id="PS50088">
    <property type="entry name" value="ANK_REPEAT"/>
    <property type="match status" value="3"/>
</dbReference>
<evidence type="ECO:0000256" key="3">
    <source>
        <dbReference type="ARBA" id="ARBA00022737"/>
    </source>
</evidence>
<keyword evidence="6 8" id="KW-0472">Membrane</keyword>
<evidence type="ECO:0000256" key="4">
    <source>
        <dbReference type="ARBA" id="ARBA00022989"/>
    </source>
</evidence>
<dbReference type="SMART" id="SM00248">
    <property type="entry name" value="ANK"/>
    <property type="match status" value="6"/>
</dbReference>
<feature type="repeat" description="ANK" evidence="7">
    <location>
        <begin position="73"/>
        <end position="95"/>
    </location>
</feature>
<dbReference type="Proteomes" id="UP001172457">
    <property type="component" value="Chromosome 8"/>
</dbReference>
<evidence type="ECO:0000256" key="6">
    <source>
        <dbReference type="ARBA" id="ARBA00023136"/>
    </source>
</evidence>
<evidence type="ECO:0000256" key="2">
    <source>
        <dbReference type="ARBA" id="ARBA00022692"/>
    </source>
</evidence>
<keyword evidence="3" id="KW-0677">Repeat</keyword>
<keyword evidence="2 8" id="KW-0812">Transmembrane</keyword>
<evidence type="ECO:0000313" key="11">
    <source>
        <dbReference type="Proteomes" id="UP001172457"/>
    </source>
</evidence>
<sequence length="453" mass="50483">MERMEGLLFDASREGNVTLLQTLLQEDPLILDRVSVNHCDDMPLHVASMLGHVDFVNEILSRNPRLATESDSQRRLPLHIASAKGHVEIVKALLSAHPETCLARDRDGRNPLHVAAIKGRYEVVKELLQAQPHAARAMVEQETILHLCVKLNQLEFLKLLVERMGDYEFVNSKDADGNTILHLAVLDKQVETINFLLLNTTVEVNASNTNGDTPMNILGQRPNDEKDQQIIESLKRAGALEVKPQDLSAKIPQNRRTKWSLKCYTKPTSPSVLKKKKDWLEETRAAVMVVASLIATMAFQAGTNPPGGVWQEDDQTNDPPRYAAGRAIMASGDPKLHHVFLVSNSVGFVSTLSIILLLISGLPLTKKNRVFTWIMMIIMWIAATSMSLTYIVSVLFLTPDPKPKTIENLVSWIMGVWIILITLLVIGHIINGVVQVIIKLLKCFICIETTPTT</sequence>
<dbReference type="EMBL" id="JARYMX010000008">
    <property type="protein sequence ID" value="KAJ9538186.1"/>
    <property type="molecule type" value="Genomic_DNA"/>
</dbReference>
<keyword evidence="11" id="KW-1185">Reference proteome</keyword>
<organism evidence="10 11">
    <name type="scientific">Centaurea solstitialis</name>
    <name type="common">yellow star-thistle</name>
    <dbReference type="NCBI Taxonomy" id="347529"/>
    <lineage>
        <taxon>Eukaryota</taxon>
        <taxon>Viridiplantae</taxon>
        <taxon>Streptophyta</taxon>
        <taxon>Embryophyta</taxon>
        <taxon>Tracheophyta</taxon>
        <taxon>Spermatophyta</taxon>
        <taxon>Magnoliopsida</taxon>
        <taxon>eudicotyledons</taxon>
        <taxon>Gunneridae</taxon>
        <taxon>Pentapetalae</taxon>
        <taxon>asterids</taxon>
        <taxon>campanulids</taxon>
        <taxon>Asterales</taxon>
        <taxon>Asteraceae</taxon>
        <taxon>Carduoideae</taxon>
        <taxon>Cardueae</taxon>
        <taxon>Centaureinae</taxon>
        <taxon>Centaurea</taxon>
    </lineage>
</organism>
<feature type="transmembrane region" description="Helical" evidence="8">
    <location>
        <begin position="409"/>
        <end position="434"/>
    </location>
</feature>
<dbReference type="PROSITE" id="PS50297">
    <property type="entry name" value="ANK_REP_REGION"/>
    <property type="match status" value="3"/>
</dbReference>
<reference evidence="10" key="1">
    <citation type="submission" date="2023-03" db="EMBL/GenBank/DDBJ databases">
        <title>Chromosome-scale reference genome and RAD-based genetic map of yellow starthistle (Centaurea solstitialis) reveal putative structural variation and QTLs associated with invader traits.</title>
        <authorList>
            <person name="Reatini B."/>
            <person name="Cang F.A."/>
            <person name="Jiang Q."/>
            <person name="Mckibben M.T.W."/>
            <person name="Barker M.S."/>
            <person name="Rieseberg L.H."/>
            <person name="Dlugosch K.M."/>
        </authorList>
    </citation>
    <scope>NUCLEOTIDE SEQUENCE</scope>
    <source>
        <strain evidence="10">CAN-66</strain>
        <tissue evidence="10">Leaf</tissue>
    </source>
</reference>
<dbReference type="InterPro" id="IPR026961">
    <property type="entry name" value="PGG_dom"/>
</dbReference>
<comment type="caution">
    <text evidence="10">The sequence shown here is derived from an EMBL/GenBank/DDBJ whole genome shotgun (WGS) entry which is preliminary data.</text>
</comment>
<dbReference type="PANTHER" id="PTHR24186">
    <property type="entry name" value="PROTEIN PHOSPHATASE 1 REGULATORY SUBUNIT"/>
    <property type="match status" value="1"/>
</dbReference>
<evidence type="ECO:0000256" key="5">
    <source>
        <dbReference type="ARBA" id="ARBA00023043"/>
    </source>
</evidence>
<keyword evidence="4 8" id="KW-1133">Transmembrane helix</keyword>
<evidence type="ECO:0000256" key="1">
    <source>
        <dbReference type="ARBA" id="ARBA00004141"/>
    </source>
</evidence>
<evidence type="ECO:0000256" key="7">
    <source>
        <dbReference type="PROSITE-ProRule" id="PRU00023"/>
    </source>
</evidence>
<dbReference type="InterPro" id="IPR002110">
    <property type="entry name" value="Ankyrin_rpt"/>
</dbReference>
<dbReference type="Gene3D" id="1.25.40.20">
    <property type="entry name" value="Ankyrin repeat-containing domain"/>
    <property type="match status" value="1"/>
</dbReference>
<feature type="repeat" description="ANK" evidence="7">
    <location>
        <begin position="107"/>
        <end position="129"/>
    </location>
</feature>
<feature type="repeat" description="ANK" evidence="7">
    <location>
        <begin position="176"/>
        <end position="209"/>
    </location>
</feature>
<evidence type="ECO:0000313" key="10">
    <source>
        <dbReference type="EMBL" id="KAJ9538186.1"/>
    </source>
</evidence>